<evidence type="ECO:0000256" key="3">
    <source>
        <dbReference type="SAM" id="MobiDB-lite"/>
    </source>
</evidence>
<dbReference type="Proteomes" id="UP000579605">
    <property type="component" value="Unassembled WGS sequence"/>
</dbReference>
<dbReference type="EMBL" id="JACBZH010000001">
    <property type="protein sequence ID" value="NYH89288.1"/>
    <property type="molecule type" value="Genomic_DNA"/>
</dbReference>
<dbReference type="PANTHER" id="PTHR10996">
    <property type="entry name" value="2-HYDROXYACID DEHYDROGENASE-RELATED"/>
    <property type="match status" value="1"/>
</dbReference>
<keyword evidence="1" id="KW-0560">Oxidoreductase</keyword>
<dbReference type="GO" id="GO:0030267">
    <property type="term" value="F:glyoxylate reductase (NADPH) activity"/>
    <property type="evidence" value="ECO:0007669"/>
    <property type="project" value="TreeGrafter"/>
</dbReference>
<dbReference type="Gene3D" id="3.40.50.720">
    <property type="entry name" value="NAD(P)-binding Rossmann-like Domain"/>
    <property type="match status" value="2"/>
</dbReference>
<dbReference type="FunFam" id="3.40.50.720:FF:000593">
    <property type="entry name" value="Dihydrofolate reductase"/>
    <property type="match status" value="1"/>
</dbReference>
<proteinExistence type="predicted"/>
<sequence length="321" mass="33931">MGAAASGTGEPGGPGETGTARRVWLPEPPEVYDDLPAGLAIDVYDGLAEPPDTIGDVAFYVPPYMGAPHTVEIIADMPRLEVVQTLTAGVENVRPFVGPDVTLCNARGVHDASTAELGVGLIIASLRGFPDFVRAQDEHRWAAGRRPALADRRVLLVGYGAIGRALERRLEPFECEIVRVSRTPAEGVAGMDRLPELLPTADVVVLLVPLTEQTHGLVDAKFLSQLGDGALVVNLARGPVVDTDALLAELTARRLRAALDVTDPEPLPAGHPLWDAPGLLLSPHVGGNTSAFVPRGRRLVSAQLRRYAAGEPLVNTVAGAY</sequence>
<organism evidence="5 6">
    <name type="scientific">Actinopolymorpha rutila</name>
    <dbReference type="NCBI Taxonomy" id="446787"/>
    <lineage>
        <taxon>Bacteria</taxon>
        <taxon>Bacillati</taxon>
        <taxon>Actinomycetota</taxon>
        <taxon>Actinomycetes</taxon>
        <taxon>Propionibacteriales</taxon>
        <taxon>Actinopolymorphaceae</taxon>
        <taxon>Actinopolymorpha</taxon>
    </lineage>
</organism>
<dbReference type="InterPro" id="IPR036291">
    <property type="entry name" value="NAD(P)-bd_dom_sf"/>
</dbReference>
<dbReference type="InterPro" id="IPR050223">
    <property type="entry name" value="D-isomer_2-hydroxyacid_DH"/>
</dbReference>
<dbReference type="GO" id="GO:0005829">
    <property type="term" value="C:cytosol"/>
    <property type="evidence" value="ECO:0007669"/>
    <property type="project" value="TreeGrafter"/>
</dbReference>
<evidence type="ECO:0000259" key="4">
    <source>
        <dbReference type="Pfam" id="PF02826"/>
    </source>
</evidence>
<dbReference type="PANTHER" id="PTHR10996:SF178">
    <property type="entry name" value="2-HYDROXYACID DEHYDROGENASE YGL185C-RELATED"/>
    <property type="match status" value="1"/>
</dbReference>
<name>A0A852ZBW8_9ACTN</name>
<dbReference type="GO" id="GO:0051287">
    <property type="term" value="F:NAD binding"/>
    <property type="evidence" value="ECO:0007669"/>
    <property type="project" value="InterPro"/>
</dbReference>
<accession>A0A852ZBW8</accession>
<feature type="region of interest" description="Disordered" evidence="3">
    <location>
        <begin position="1"/>
        <end position="21"/>
    </location>
</feature>
<evidence type="ECO:0000313" key="5">
    <source>
        <dbReference type="EMBL" id="NYH89288.1"/>
    </source>
</evidence>
<dbReference type="SUPFAM" id="SSF51735">
    <property type="entry name" value="NAD(P)-binding Rossmann-fold domains"/>
    <property type="match status" value="1"/>
</dbReference>
<dbReference type="SUPFAM" id="SSF52283">
    <property type="entry name" value="Formate/glycerate dehydrogenase catalytic domain-like"/>
    <property type="match status" value="1"/>
</dbReference>
<reference evidence="5 6" key="1">
    <citation type="submission" date="2020-07" db="EMBL/GenBank/DDBJ databases">
        <title>Sequencing the genomes of 1000 actinobacteria strains.</title>
        <authorList>
            <person name="Klenk H.-P."/>
        </authorList>
    </citation>
    <scope>NUCLEOTIDE SEQUENCE [LARGE SCALE GENOMIC DNA]</scope>
    <source>
        <strain evidence="5 6">DSM 18448</strain>
    </source>
</reference>
<dbReference type="RefSeq" id="WP_337795942.1">
    <property type="nucleotide sequence ID" value="NZ_BAAARR010000038.1"/>
</dbReference>
<gene>
    <name evidence="5" type="ORF">F4554_001926</name>
</gene>
<evidence type="ECO:0000256" key="1">
    <source>
        <dbReference type="ARBA" id="ARBA00023002"/>
    </source>
</evidence>
<dbReference type="InterPro" id="IPR006140">
    <property type="entry name" value="D-isomer_DH_NAD-bd"/>
</dbReference>
<dbReference type="CDD" id="cd12166">
    <property type="entry name" value="2-Hacid_dh_7"/>
    <property type="match status" value="1"/>
</dbReference>
<keyword evidence="6" id="KW-1185">Reference proteome</keyword>
<evidence type="ECO:0000256" key="2">
    <source>
        <dbReference type="ARBA" id="ARBA00023027"/>
    </source>
</evidence>
<protein>
    <submittedName>
        <fullName evidence="5">Phosphoglycerate dehydrogenase-like enzyme</fullName>
    </submittedName>
</protein>
<dbReference type="AlphaFoldDB" id="A0A852ZBW8"/>
<evidence type="ECO:0000313" key="6">
    <source>
        <dbReference type="Proteomes" id="UP000579605"/>
    </source>
</evidence>
<keyword evidence="2" id="KW-0520">NAD</keyword>
<feature type="domain" description="D-isomer specific 2-hydroxyacid dehydrogenase NAD-binding" evidence="4">
    <location>
        <begin position="119"/>
        <end position="286"/>
    </location>
</feature>
<comment type="caution">
    <text evidence="5">The sequence shown here is derived from an EMBL/GenBank/DDBJ whole genome shotgun (WGS) entry which is preliminary data.</text>
</comment>
<dbReference type="GO" id="GO:0016618">
    <property type="term" value="F:hydroxypyruvate reductase [NAD(P)H] activity"/>
    <property type="evidence" value="ECO:0007669"/>
    <property type="project" value="TreeGrafter"/>
</dbReference>
<dbReference type="Pfam" id="PF02826">
    <property type="entry name" value="2-Hacid_dh_C"/>
    <property type="match status" value="1"/>
</dbReference>